<keyword evidence="9" id="KW-1185">Reference proteome</keyword>
<dbReference type="AlphaFoldDB" id="A0A0C3SGA1"/>
<name>A0A0C3SGA1_GUITC</name>
<organism evidence="8 9">
    <name type="scientific">Guillardia theta (strain CCMP2712)</name>
    <name type="common">Cryptophyte</name>
    <dbReference type="NCBI Taxonomy" id="905079"/>
    <lineage>
        <taxon>Eukaryota</taxon>
        <taxon>Cryptophyceae</taxon>
        <taxon>Pyrenomonadales</taxon>
        <taxon>Geminigeraceae</taxon>
        <taxon>Guillardia</taxon>
    </lineage>
</organism>
<dbReference type="SMR" id="A0A0C3SGA1"/>
<feature type="transmembrane region" description="Helical" evidence="7">
    <location>
        <begin position="6"/>
        <end position="27"/>
    </location>
</feature>
<keyword evidence="5 7" id="KW-1133">Transmembrane helix</keyword>
<dbReference type="InterPro" id="IPR012595">
    <property type="entry name" value="PetM_cyt_b6/f_cplx_su7"/>
</dbReference>
<comment type="subcellular location">
    <subcellularLocation>
        <location evidence="1">Membrane</location>
        <topology evidence="1">Single-pass membrane protein</topology>
    </subcellularLocation>
</comment>
<evidence type="ECO:0000313" key="9">
    <source>
        <dbReference type="Proteomes" id="UP000011087"/>
    </source>
</evidence>
<evidence type="ECO:0000256" key="6">
    <source>
        <dbReference type="ARBA" id="ARBA00023136"/>
    </source>
</evidence>
<dbReference type="EnsemblProtists" id="AAC35690">
    <property type="protein sequence ID" value="AAC35690"/>
    <property type="gene ID" value="EGPrGTG00000000094"/>
</dbReference>
<dbReference type="Proteomes" id="UP000011087">
    <property type="component" value="Unassembled WGS sequence"/>
</dbReference>
<dbReference type="Pfam" id="PF08041">
    <property type="entry name" value="PetM"/>
    <property type="match status" value="1"/>
</dbReference>
<dbReference type="HAMAP" id="MF_00396">
    <property type="entry name" value="Cytb6_f_PetM"/>
    <property type="match status" value="1"/>
</dbReference>
<evidence type="ECO:0000313" key="8">
    <source>
        <dbReference type="EnsemblProtists" id="AAC35690"/>
    </source>
</evidence>
<proteinExistence type="inferred from homology"/>
<accession>A0A0C3SGA1</accession>
<reference evidence="8" key="3">
    <citation type="submission" date="2015-06" db="UniProtKB">
        <authorList>
            <consortium name="EnsemblProtists"/>
        </authorList>
    </citation>
    <scope>IDENTIFICATION</scope>
</reference>
<keyword evidence="6 7" id="KW-0472">Membrane</keyword>
<reference evidence="9" key="2">
    <citation type="submission" date="2012-11" db="EMBL/GenBank/DDBJ databases">
        <authorList>
            <person name="Kuo A."/>
            <person name="Curtis B.A."/>
            <person name="Tanifuji G."/>
            <person name="Burki F."/>
            <person name="Gruber A."/>
            <person name="Irimia M."/>
            <person name="Maruyama S."/>
            <person name="Arias M.C."/>
            <person name="Ball S.G."/>
            <person name="Gile G.H."/>
            <person name="Hirakawa Y."/>
            <person name="Hopkins J.F."/>
            <person name="Rensing S.A."/>
            <person name="Schmutz J."/>
            <person name="Symeonidi A."/>
            <person name="Elias M."/>
            <person name="Eveleigh R.J."/>
            <person name="Herman E.K."/>
            <person name="Klute M.J."/>
            <person name="Nakayama T."/>
            <person name="Obornik M."/>
            <person name="Reyes-Prieto A."/>
            <person name="Armbrust E.V."/>
            <person name="Aves S.J."/>
            <person name="Beiko R.G."/>
            <person name="Coutinho P."/>
            <person name="Dacks J.B."/>
            <person name="Durnford D.G."/>
            <person name="Fast N.M."/>
            <person name="Green B.R."/>
            <person name="Grisdale C."/>
            <person name="Hempe F."/>
            <person name="Henrissat B."/>
            <person name="Hoppner M.P."/>
            <person name="Ishida K.-I."/>
            <person name="Kim E."/>
            <person name="Koreny L."/>
            <person name="Kroth P.G."/>
            <person name="Liu Y."/>
            <person name="Malik S.-B."/>
            <person name="Maier U.G."/>
            <person name="McRose D."/>
            <person name="Mock T."/>
            <person name="Neilson J.A."/>
            <person name="Onodera N.T."/>
            <person name="Poole A.M."/>
            <person name="Pritham E.J."/>
            <person name="Richards T.A."/>
            <person name="Rocap G."/>
            <person name="Roy S.W."/>
            <person name="Sarai C."/>
            <person name="Schaack S."/>
            <person name="Shirato S."/>
            <person name="Slamovits C.H."/>
            <person name="Spencer D.F."/>
            <person name="Suzuki S."/>
            <person name="Worden A.Z."/>
            <person name="Zauner S."/>
            <person name="Barry K."/>
            <person name="Bell C."/>
            <person name="Bharti A.K."/>
            <person name="Crow J.A."/>
            <person name="Grimwood J."/>
            <person name="Kramer R."/>
            <person name="Lindquist E."/>
            <person name="Lucas S."/>
            <person name="Salamov A."/>
            <person name="McFadden G.I."/>
            <person name="Lane C.E."/>
            <person name="Keeling P.J."/>
            <person name="Gray M.W."/>
            <person name="Grigoriev I.V."/>
            <person name="Archibald J.M."/>
        </authorList>
    </citation>
    <scope>NUCLEOTIDE SEQUENCE</scope>
    <source>
        <strain evidence="9">CCMP2712</strain>
    </source>
</reference>
<evidence type="ECO:0008006" key="10">
    <source>
        <dbReference type="Google" id="ProtNLM"/>
    </source>
</evidence>
<sequence length="32" mass="3369">MGNEFIASASISFIITLIGLTLGFALLKLQGE</sequence>
<dbReference type="GO" id="GO:0016020">
    <property type="term" value="C:membrane"/>
    <property type="evidence" value="ECO:0007669"/>
    <property type="project" value="UniProtKB-SubCell"/>
</dbReference>
<evidence type="ECO:0000256" key="4">
    <source>
        <dbReference type="ARBA" id="ARBA00022982"/>
    </source>
</evidence>
<evidence type="ECO:0000256" key="5">
    <source>
        <dbReference type="ARBA" id="ARBA00022989"/>
    </source>
</evidence>
<keyword evidence="3 7" id="KW-0812">Transmembrane</keyword>
<dbReference type="GO" id="GO:0009512">
    <property type="term" value="C:cytochrome b6f complex"/>
    <property type="evidence" value="ECO:0007669"/>
    <property type="project" value="InterPro"/>
</dbReference>
<reference evidence="9" key="1">
    <citation type="journal article" date="2012" name="Nature">
        <title>Algal genomes reveal evolutionary mosaicism and the fate of nucleomorphs.</title>
        <authorList>
            <consortium name="DOE Joint Genome Institute"/>
            <person name="Curtis B.A."/>
            <person name="Tanifuji G."/>
            <person name="Burki F."/>
            <person name="Gruber A."/>
            <person name="Irimia M."/>
            <person name="Maruyama S."/>
            <person name="Arias M.C."/>
            <person name="Ball S.G."/>
            <person name="Gile G.H."/>
            <person name="Hirakawa Y."/>
            <person name="Hopkins J.F."/>
            <person name="Kuo A."/>
            <person name="Rensing S.A."/>
            <person name="Schmutz J."/>
            <person name="Symeonidi A."/>
            <person name="Elias M."/>
            <person name="Eveleigh R.J."/>
            <person name="Herman E.K."/>
            <person name="Klute M.J."/>
            <person name="Nakayama T."/>
            <person name="Obornik M."/>
            <person name="Reyes-Prieto A."/>
            <person name="Armbrust E.V."/>
            <person name="Aves S.J."/>
            <person name="Beiko R.G."/>
            <person name="Coutinho P."/>
            <person name="Dacks J.B."/>
            <person name="Durnford D.G."/>
            <person name="Fast N.M."/>
            <person name="Green B.R."/>
            <person name="Grisdale C.J."/>
            <person name="Hempel F."/>
            <person name="Henrissat B."/>
            <person name="Hoppner M.P."/>
            <person name="Ishida K."/>
            <person name="Kim E."/>
            <person name="Koreny L."/>
            <person name="Kroth P.G."/>
            <person name="Liu Y."/>
            <person name="Malik S.B."/>
            <person name="Maier U.G."/>
            <person name="McRose D."/>
            <person name="Mock T."/>
            <person name="Neilson J.A."/>
            <person name="Onodera N.T."/>
            <person name="Poole A.M."/>
            <person name="Pritham E.J."/>
            <person name="Richards T.A."/>
            <person name="Rocap G."/>
            <person name="Roy S.W."/>
            <person name="Sarai C."/>
            <person name="Schaack S."/>
            <person name="Shirato S."/>
            <person name="Slamovits C.H."/>
            <person name="Spencer D.F."/>
            <person name="Suzuki S."/>
            <person name="Worden A.Z."/>
            <person name="Zauner S."/>
            <person name="Barry K."/>
            <person name="Bell C."/>
            <person name="Bharti A.K."/>
            <person name="Crow J.A."/>
            <person name="Grimwood J."/>
            <person name="Kramer R."/>
            <person name="Lindquist E."/>
            <person name="Lucas S."/>
            <person name="Salamov A."/>
            <person name="McFadden G.I."/>
            <person name="Lane C.E."/>
            <person name="Keeling P.J."/>
            <person name="Gray M.W."/>
            <person name="Grigoriev I.V."/>
            <person name="Archibald J.M."/>
        </authorList>
    </citation>
    <scope>NUCLEOTIDE SEQUENCE</scope>
    <source>
        <strain evidence="9">CCMP2712</strain>
    </source>
</reference>
<keyword evidence="2" id="KW-0813">Transport</keyword>
<dbReference type="EMBL" id="AF041468">
    <property type="status" value="NOT_ANNOTATED_CDS"/>
    <property type="molecule type" value="Genomic_DNA"/>
</dbReference>
<protein>
    <recommendedName>
        <fullName evidence="10">Cytochrome b6-f complex subunit VII</fullName>
    </recommendedName>
</protein>
<evidence type="ECO:0000256" key="7">
    <source>
        <dbReference type="SAM" id="Phobius"/>
    </source>
</evidence>
<evidence type="ECO:0000256" key="1">
    <source>
        <dbReference type="ARBA" id="ARBA00004167"/>
    </source>
</evidence>
<evidence type="ECO:0000256" key="3">
    <source>
        <dbReference type="ARBA" id="ARBA00022692"/>
    </source>
</evidence>
<evidence type="ECO:0000256" key="2">
    <source>
        <dbReference type="ARBA" id="ARBA00022448"/>
    </source>
</evidence>
<keyword evidence="4" id="KW-0249">Electron transport</keyword>